<dbReference type="InterPro" id="IPR000182">
    <property type="entry name" value="GNAT_dom"/>
</dbReference>
<reference evidence="2 3" key="1">
    <citation type="submission" date="2018-02" db="EMBL/GenBank/DDBJ databases">
        <title>Genomic Encyclopedia of Archaeal and Bacterial Type Strains, Phase II (KMG-II): from individual species to whole genera.</title>
        <authorList>
            <person name="Goeker M."/>
        </authorList>
    </citation>
    <scope>NUCLEOTIDE SEQUENCE [LARGE SCALE GENOMIC DNA]</scope>
    <source>
        <strain evidence="2 3">DSM 18921</strain>
    </source>
</reference>
<dbReference type="GO" id="GO:0016747">
    <property type="term" value="F:acyltransferase activity, transferring groups other than amino-acyl groups"/>
    <property type="evidence" value="ECO:0007669"/>
    <property type="project" value="InterPro"/>
</dbReference>
<dbReference type="SUPFAM" id="SSF55729">
    <property type="entry name" value="Acyl-CoA N-acyltransferases (Nat)"/>
    <property type="match status" value="1"/>
</dbReference>
<dbReference type="EMBL" id="PVEP01000007">
    <property type="protein sequence ID" value="PQV55710.1"/>
    <property type="molecule type" value="Genomic_DNA"/>
</dbReference>
<name>A0A2S8S4H7_9RHOB</name>
<evidence type="ECO:0000259" key="1">
    <source>
        <dbReference type="PROSITE" id="PS51186"/>
    </source>
</evidence>
<dbReference type="RefSeq" id="WP_105515619.1">
    <property type="nucleotide sequence ID" value="NZ_PVEP01000007.1"/>
</dbReference>
<dbReference type="InterPro" id="IPR016181">
    <property type="entry name" value="Acyl_CoA_acyltransferase"/>
</dbReference>
<evidence type="ECO:0000313" key="3">
    <source>
        <dbReference type="Proteomes" id="UP000238338"/>
    </source>
</evidence>
<dbReference type="PROSITE" id="PS51186">
    <property type="entry name" value="GNAT"/>
    <property type="match status" value="1"/>
</dbReference>
<gene>
    <name evidence="2" type="ORF">LX70_03031</name>
</gene>
<dbReference type="CDD" id="cd04301">
    <property type="entry name" value="NAT_SF"/>
    <property type="match status" value="1"/>
</dbReference>
<accession>A0A2S8S4H7</accession>
<comment type="caution">
    <text evidence="2">The sequence shown here is derived from an EMBL/GenBank/DDBJ whole genome shotgun (WGS) entry which is preliminary data.</text>
</comment>
<keyword evidence="3" id="KW-1185">Reference proteome</keyword>
<dbReference type="Proteomes" id="UP000238338">
    <property type="component" value="Unassembled WGS sequence"/>
</dbReference>
<organism evidence="2 3">
    <name type="scientific">Albidovulum denitrificans</name>
    <dbReference type="NCBI Taxonomy" id="404881"/>
    <lineage>
        <taxon>Bacteria</taxon>
        <taxon>Pseudomonadati</taxon>
        <taxon>Pseudomonadota</taxon>
        <taxon>Alphaproteobacteria</taxon>
        <taxon>Rhodobacterales</taxon>
        <taxon>Paracoccaceae</taxon>
        <taxon>Albidovulum</taxon>
    </lineage>
</organism>
<feature type="domain" description="N-acetyltransferase" evidence="1">
    <location>
        <begin position="89"/>
        <end position="234"/>
    </location>
</feature>
<dbReference type="PANTHER" id="PTHR43072">
    <property type="entry name" value="N-ACETYLTRANSFERASE"/>
    <property type="match status" value="1"/>
</dbReference>
<dbReference type="Gene3D" id="3.40.630.30">
    <property type="match status" value="1"/>
</dbReference>
<proteinExistence type="predicted"/>
<sequence>MNAILSLLDATWPAAALSRAGAFTIREGRGGGSRVSAATVEGPFGAGDIEAAEAAQDALGQTNLFMVLGGQQALDDALAARGYRVKDPVVIYAAATAVLAAPEPGPLTAFTVWPPFEIMRVVWAEGGIGPARLAVMDRVAGPKTAIMGRVPDRMSGVAFVAVVENRAMLHALHVSPAMRRQGSAVNMMRKAAIWAQDHGATELFLAVTKANEAANALYASLGMRIVENYHYRSR</sequence>
<evidence type="ECO:0000313" key="2">
    <source>
        <dbReference type="EMBL" id="PQV55710.1"/>
    </source>
</evidence>
<dbReference type="PANTHER" id="PTHR43072:SF60">
    <property type="entry name" value="L-2,4-DIAMINOBUTYRIC ACID ACETYLTRANSFERASE"/>
    <property type="match status" value="1"/>
</dbReference>
<keyword evidence="2" id="KW-0808">Transferase</keyword>
<dbReference type="OrthoDB" id="7301318at2"/>
<dbReference type="AlphaFoldDB" id="A0A2S8S4H7"/>
<protein>
    <submittedName>
        <fullName evidence="2">Acetyltransferase (GNAT) family protein</fullName>
    </submittedName>
</protein>
<dbReference type="Pfam" id="PF00583">
    <property type="entry name" value="Acetyltransf_1"/>
    <property type="match status" value="1"/>
</dbReference>